<keyword evidence="3" id="KW-1185">Reference proteome</keyword>
<accession>A0A368EZZ7</accession>
<protein>
    <submittedName>
        <fullName evidence="2">Uncharacterized protein</fullName>
    </submittedName>
</protein>
<evidence type="ECO:0000256" key="1">
    <source>
        <dbReference type="SAM" id="MobiDB-lite"/>
    </source>
</evidence>
<sequence>MSFFFGGDEGSSSDDGEDDQLKKSKRSEKKPLTMFSHIRTDINVQAQLDVFPVQDQF</sequence>
<name>A0A368EZZ7_ANCCA</name>
<evidence type="ECO:0000313" key="2">
    <source>
        <dbReference type="EMBL" id="RCN24379.1"/>
    </source>
</evidence>
<gene>
    <name evidence="2" type="ORF">ANCCAN_29924</name>
</gene>
<evidence type="ECO:0000313" key="3">
    <source>
        <dbReference type="Proteomes" id="UP000252519"/>
    </source>
</evidence>
<organism evidence="2 3">
    <name type="scientific">Ancylostoma caninum</name>
    <name type="common">Dog hookworm</name>
    <dbReference type="NCBI Taxonomy" id="29170"/>
    <lineage>
        <taxon>Eukaryota</taxon>
        <taxon>Metazoa</taxon>
        <taxon>Ecdysozoa</taxon>
        <taxon>Nematoda</taxon>
        <taxon>Chromadorea</taxon>
        <taxon>Rhabditida</taxon>
        <taxon>Rhabditina</taxon>
        <taxon>Rhabditomorpha</taxon>
        <taxon>Strongyloidea</taxon>
        <taxon>Ancylostomatidae</taxon>
        <taxon>Ancylostomatinae</taxon>
        <taxon>Ancylostoma</taxon>
    </lineage>
</organism>
<dbReference type="Proteomes" id="UP000252519">
    <property type="component" value="Unassembled WGS sequence"/>
</dbReference>
<reference evidence="2 3" key="1">
    <citation type="submission" date="2014-10" db="EMBL/GenBank/DDBJ databases">
        <title>Draft genome of the hookworm Ancylostoma caninum.</title>
        <authorList>
            <person name="Mitreva M."/>
        </authorList>
    </citation>
    <scope>NUCLEOTIDE SEQUENCE [LARGE SCALE GENOMIC DNA]</scope>
    <source>
        <strain evidence="2 3">Baltimore</strain>
    </source>
</reference>
<dbReference type="AlphaFoldDB" id="A0A368EZZ7"/>
<dbReference type="EMBL" id="JOJR01020457">
    <property type="protein sequence ID" value="RCN24379.1"/>
    <property type="molecule type" value="Genomic_DNA"/>
</dbReference>
<proteinExistence type="predicted"/>
<feature type="region of interest" description="Disordered" evidence="1">
    <location>
        <begin position="1"/>
        <end position="28"/>
    </location>
</feature>
<comment type="caution">
    <text evidence="2">The sequence shown here is derived from an EMBL/GenBank/DDBJ whole genome shotgun (WGS) entry which is preliminary data.</text>
</comment>